<evidence type="ECO:0000313" key="1">
    <source>
        <dbReference type="EMBL" id="OAQ83557.1"/>
    </source>
</evidence>
<dbReference type="Proteomes" id="UP000078240">
    <property type="component" value="Unassembled WGS sequence"/>
</dbReference>
<reference evidence="1 2" key="1">
    <citation type="submission" date="2016-01" db="EMBL/GenBank/DDBJ databases">
        <title>Biosynthesis of antibiotic leucinostatins and their inhibition on Phytophthora in bio-control Purpureocillium lilacinum.</title>
        <authorList>
            <person name="Wang G."/>
            <person name="Liu Z."/>
            <person name="Lin R."/>
            <person name="Li E."/>
            <person name="Mao Z."/>
            <person name="Ling J."/>
            <person name="Yin W."/>
            <person name="Xie B."/>
        </authorList>
    </citation>
    <scope>NUCLEOTIDE SEQUENCE [LARGE SCALE GENOMIC DNA]</scope>
    <source>
        <strain evidence="1">PLBJ-1</strain>
    </source>
</reference>
<gene>
    <name evidence="1" type="ORF">VFPBJ_02325</name>
</gene>
<organism evidence="1 2">
    <name type="scientific">Purpureocillium lilacinum</name>
    <name type="common">Paecilomyces lilacinus</name>
    <dbReference type="NCBI Taxonomy" id="33203"/>
    <lineage>
        <taxon>Eukaryota</taxon>
        <taxon>Fungi</taxon>
        <taxon>Dikarya</taxon>
        <taxon>Ascomycota</taxon>
        <taxon>Pezizomycotina</taxon>
        <taxon>Sordariomycetes</taxon>
        <taxon>Hypocreomycetidae</taxon>
        <taxon>Hypocreales</taxon>
        <taxon>Ophiocordycipitaceae</taxon>
        <taxon>Purpureocillium</taxon>
    </lineage>
</organism>
<evidence type="ECO:0000313" key="2">
    <source>
        <dbReference type="Proteomes" id="UP000078240"/>
    </source>
</evidence>
<protein>
    <submittedName>
        <fullName evidence="1">Uncharacterized protein</fullName>
    </submittedName>
</protein>
<comment type="caution">
    <text evidence="1">The sequence shown here is derived from an EMBL/GenBank/DDBJ whole genome shotgun (WGS) entry which is preliminary data.</text>
</comment>
<proteinExistence type="predicted"/>
<name>A0A179GZY0_PURLI</name>
<dbReference type="AlphaFoldDB" id="A0A179GZY0"/>
<sequence>MPRCFIAFLDLRISLQQTSFELQTAHLPRPRHPAACTRLLSELEQALCSRSVPIQPTHACLTVYSINERTVALVKTRDRALHGRPTFRIVVGNDPVDGPNRGERDGMRGWVAENPKEGELQSDYRANQTKLQKQNPGRYLGNAMRLAEQPFQPAP</sequence>
<dbReference type="EMBL" id="LSBH01000002">
    <property type="protein sequence ID" value="OAQ83557.1"/>
    <property type="molecule type" value="Genomic_DNA"/>
</dbReference>
<accession>A0A179GZY0</accession>